<reference evidence="1 2" key="1">
    <citation type="submission" date="2019-09" db="EMBL/GenBank/DDBJ databases">
        <authorList>
            <person name="Cao W.R."/>
        </authorList>
    </citation>
    <scope>NUCLEOTIDE SEQUENCE [LARGE SCALE GENOMIC DNA]</scope>
    <source>
        <strain evidence="1 2">B1N29</strain>
    </source>
</reference>
<name>A0A6N6MHF9_9FLAO</name>
<comment type="caution">
    <text evidence="1">The sequence shown here is derived from an EMBL/GenBank/DDBJ whole genome shotgun (WGS) entry which is preliminary data.</text>
</comment>
<keyword evidence="2" id="KW-1185">Reference proteome</keyword>
<dbReference type="Proteomes" id="UP000441333">
    <property type="component" value="Unassembled WGS sequence"/>
</dbReference>
<dbReference type="RefSeq" id="WP_150939362.1">
    <property type="nucleotide sequence ID" value="NZ_WAAT01000045.1"/>
</dbReference>
<gene>
    <name evidence="1" type="ORF">F6U93_09970</name>
</gene>
<dbReference type="EMBL" id="WAAT01000045">
    <property type="protein sequence ID" value="KAB1067602.1"/>
    <property type="molecule type" value="Genomic_DNA"/>
</dbReference>
<proteinExistence type="predicted"/>
<evidence type="ECO:0000313" key="1">
    <source>
        <dbReference type="EMBL" id="KAB1067602.1"/>
    </source>
</evidence>
<sequence>MYNNLEINQPEGVSSLENLYKDLLSIKANDLLSSKIIDNLIAKVKVIIEIYRCKPRLPLYDIEKAIIELCKADKSIQGVTVKILFVSKFQNIDTSKLGLIKVNV</sequence>
<evidence type="ECO:0000313" key="2">
    <source>
        <dbReference type="Proteomes" id="UP000441333"/>
    </source>
</evidence>
<accession>A0A6N6MHF9</accession>
<dbReference type="AlphaFoldDB" id="A0A6N6MHF9"/>
<organism evidence="1 2">
    <name type="scientific">Pseudotamlana haliotis</name>
    <dbReference type="NCBI Taxonomy" id="2614804"/>
    <lineage>
        <taxon>Bacteria</taxon>
        <taxon>Pseudomonadati</taxon>
        <taxon>Bacteroidota</taxon>
        <taxon>Flavobacteriia</taxon>
        <taxon>Flavobacteriales</taxon>
        <taxon>Flavobacteriaceae</taxon>
        <taxon>Pseudotamlana</taxon>
    </lineage>
</organism>
<protein>
    <submittedName>
        <fullName evidence="1">Uncharacterized protein</fullName>
    </submittedName>
</protein>